<keyword evidence="16" id="KW-1185">Reference proteome</keyword>
<evidence type="ECO:0000313" key="16">
    <source>
        <dbReference type="Proteomes" id="UP000053097"/>
    </source>
</evidence>
<evidence type="ECO:0000256" key="14">
    <source>
        <dbReference type="SAM" id="Phobius"/>
    </source>
</evidence>
<dbReference type="Proteomes" id="UP000053097">
    <property type="component" value="Unassembled WGS sequence"/>
</dbReference>
<evidence type="ECO:0000256" key="4">
    <source>
        <dbReference type="ARBA" id="ARBA00021009"/>
    </source>
</evidence>
<keyword evidence="8 14" id="KW-1133">Transmembrane helix</keyword>
<dbReference type="STRING" id="2015173.A0A026W844"/>
<dbReference type="GO" id="GO:0003954">
    <property type="term" value="F:NADH dehydrogenase activity"/>
    <property type="evidence" value="ECO:0007669"/>
    <property type="project" value="TreeGrafter"/>
</dbReference>
<keyword evidence="13" id="KW-0520">NAD</keyword>
<evidence type="ECO:0000256" key="1">
    <source>
        <dbReference type="ARBA" id="ARBA00003257"/>
    </source>
</evidence>
<comment type="similarity">
    <text evidence="3 13">Belongs to the complex I subunit 1 family.</text>
</comment>
<evidence type="ECO:0000256" key="8">
    <source>
        <dbReference type="ARBA" id="ARBA00022989"/>
    </source>
</evidence>
<keyword evidence="7" id="KW-0999">Mitochondrion inner membrane</keyword>
<keyword evidence="9 15" id="KW-0830">Ubiquinone</keyword>
<dbReference type="InterPro" id="IPR001694">
    <property type="entry name" value="NADH_UbQ_OxRdtase_su1/FPO"/>
</dbReference>
<feature type="transmembrane region" description="Helical" evidence="14">
    <location>
        <begin position="61"/>
        <end position="77"/>
    </location>
</feature>
<dbReference type="InterPro" id="IPR018086">
    <property type="entry name" value="NADH_UbQ_OxRdtase_su1_CS"/>
</dbReference>
<accession>A0A026W844</accession>
<dbReference type="AlphaFoldDB" id="A0A026W844"/>
<evidence type="ECO:0000256" key="7">
    <source>
        <dbReference type="ARBA" id="ARBA00022792"/>
    </source>
</evidence>
<proteinExistence type="inferred from homology"/>
<dbReference type="Pfam" id="PF00146">
    <property type="entry name" value="NADHdh"/>
    <property type="match status" value="1"/>
</dbReference>
<keyword evidence="11 14" id="KW-0472">Membrane</keyword>
<name>A0A026W844_OOCBI</name>
<dbReference type="PANTHER" id="PTHR11432:SF3">
    <property type="entry name" value="NADH-UBIQUINONE OXIDOREDUCTASE CHAIN 1"/>
    <property type="match status" value="1"/>
</dbReference>
<protein>
    <recommendedName>
        <fullName evidence="4">NADH-ubiquinone oxidoreductase chain 1</fullName>
    </recommendedName>
    <alternativeName>
        <fullName evidence="12">NADH dehydrogenase subunit 1</fullName>
    </alternativeName>
</protein>
<sequence length="78" mass="9073">MVLNLVLVGVAYLTLLERKVLRYIQYRKSPNKVGVGGFLQPLRDAMKLLRKEILIVFKSNYFMYYISPSIILIVILLL</sequence>
<dbReference type="GO" id="GO:0009060">
    <property type="term" value="P:aerobic respiration"/>
    <property type="evidence" value="ECO:0007669"/>
    <property type="project" value="TreeGrafter"/>
</dbReference>
<organism evidence="15 16">
    <name type="scientific">Ooceraea biroi</name>
    <name type="common">Clonal raider ant</name>
    <name type="synonym">Cerapachys biroi</name>
    <dbReference type="NCBI Taxonomy" id="2015173"/>
    <lineage>
        <taxon>Eukaryota</taxon>
        <taxon>Metazoa</taxon>
        <taxon>Ecdysozoa</taxon>
        <taxon>Arthropoda</taxon>
        <taxon>Hexapoda</taxon>
        <taxon>Insecta</taxon>
        <taxon>Pterygota</taxon>
        <taxon>Neoptera</taxon>
        <taxon>Endopterygota</taxon>
        <taxon>Hymenoptera</taxon>
        <taxon>Apocrita</taxon>
        <taxon>Aculeata</taxon>
        <taxon>Formicoidea</taxon>
        <taxon>Formicidae</taxon>
        <taxon>Dorylinae</taxon>
        <taxon>Ooceraea</taxon>
    </lineage>
</organism>
<evidence type="ECO:0000256" key="11">
    <source>
        <dbReference type="ARBA" id="ARBA00023136"/>
    </source>
</evidence>
<dbReference type="OMA" id="HAIKSFR"/>
<evidence type="ECO:0000313" key="15">
    <source>
        <dbReference type="EMBL" id="EZA51189.1"/>
    </source>
</evidence>
<dbReference type="EMBL" id="KK107406">
    <property type="protein sequence ID" value="EZA51189.1"/>
    <property type="molecule type" value="Genomic_DNA"/>
</dbReference>
<comment type="function">
    <text evidence="1">Core subunit of the mitochondrial membrane respiratory chain NADH dehydrogenase (Complex I) that is believed to belong to the minimal assembly required for catalysis. Complex I functions in the transfer of electrons from NADH to the respiratory chain. The immediate electron acceptor for the enzyme is believed to be ubiquinone.</text>
</comment>
<evidence type="ECO:0000256" key="10">
    <source>
        <dbReference type="ARBA" id="ARBA00023128"/>
    </source>
</evidence>
<reference evidence="15 16" key="1">
    <citation type="journal article" date="2014" name="Curr. Biol.">
        <title>The genome of the clonal raider ant Cerapachys biroi.</title>
        <authorList>
            <person name="Oxley P.R."/>
            <person name="Ji L."/>
            <person name="Fetter-Pruneda I."/>
            <person name="McKenzie S.K."/>
            <person name="Li C."/>
            <person name="Hu H."/>
            <person name="Zhang G."/>
            <person name="Kronauer D.J."/>
        </authorList>
    </citation>
    <scope>NUCLEOTIDE SEQUENCE [LARGE SCALE GENOMIC DNA]</scope>
</reference>
<keyword evidence="10" id="KW-0496">Mitochondrion</keyword>
<evidence type="ECO:0000256" key="2">
    <source>
        <dbReference type="ARBA" id="ARBA00004448"/>
    </source>
</evidence>
<evidence type="ECO:0000256" key="13">
    <source>
        <dbReference type="RuleBase" id="RU000471"/>
    </source>
</evidence>
<comment type="subcellular location">
    <subcellularLocation>
        <location evidence="2 13">Mitochondrion inner membrane</location>
        <topology evidence="2 13">Multi-pass membrane protein</topology>
    </subcellularLocation>
</comment>
<evidence type="ECO:0000256" key="6">
    <source>
        <dbReference type="ARBA" id="ARBA00022692"/>
    </source>
</evidence>
<gene>
    <name evidence="15" type="ORF">X777_10258</name>
</gene>
<evidence type="ECO:0000256" key="3">
    <source>
        <dbReference type="ARBA" id="ARBA00010535"/>
    </source>
</evidence>
<evidence type="ECO:0000256" key="9">
    <source>
        <dbReference type="ARBA" id="ARBA00023075"/>
    </source>
</evidence>
<evidence type="ECO:0000256" key="12">
    <source>
        <dbReference type="ARBA" id="ARBA00031024"/>
    </source>
</evidence>
<keyword evidence="6 13" id="KW-0812">Transmembrane</keyword>
<dbReference type="GO" id="GO:0005743">
    <property type="term" value="C:mitochondrial inner membrane"/>
    <property type="evidence" value="ECO:0007669"/>
    <property type="project" value="UniProtKB-SubCell"/>
</dbReference>
<dbReference type="PROSITE" id="PS00667">
    <property type="entry name" value="COMPLEX1_ND1_1"/>
    <property type="match status" value="1"/>
</dbReference>
<keyword evidence="5" id="KW-0813">Transport</keyword>
<dbReference type="PANTHER" id="PTHR11432">
    <property type="entry name" value="NADH DEHYDROGENASE SUBUNIT 1"/>
    <property type="match status" value="1"/>
</dbReference>
<evidence type="ECO:0000256" key="5">
    <source>
        <dbReference type="ARBA" id="ARBA00022448"/>
    </source>
</evidence>